<feature type="transmembrane region" description="Helical" evidence="1">
    <location>
        <begin position="47"/>
        <end position="69"/>
    </location>
</feature>
<dbReference type="AlphaFoldDB" id="A0A6J7QFH3"/>
<keyword evidence="1" id="KW-0812">Transmembrane</keyword>
<proteinExistence type="predicted"/>
<keyword evidence="1" id="KW-1133">Transmembrane helix</keyword>
<protein>
    <submittedName>
        <fullName evidence="2">Unannotated protein</fullName>
    </submittedName>
</protein>
<name>A0A6J7QFH3_9ZZZZ</name>
<gene>
    <name evidence="2" type="ORF">UFOPK3967_02480</name>
</gene>
<reference evidence="2" key="1">
    <citation type="submission" date="2020-05" db="EMBL/GenBank/DDBJ databases">
        <authorList>
            <person name="Chiriac C."/>
            <person name="Salcher M."/>
            <person name="Ghai R."/>
            <person name="Kavagutti S V."/>
        </authorList>
    </citation>
    <scope>NUCLEOTIDE SEQUENCE</scope>
</reference>
<dbReference type="EMBL" id="CAFBOS010000193">
    <property type="protein sequence ID" value="CAB5015685.1"/>
    <property type="molecule type" value="Genomic_DNA"/>
</dbReference>
<organism evidence="2">
    <name type="scientific">freshwater metagenome</name>
    <dbReference type="NCBI Taxonomy" id="449393"/>
    <lineage>
        <taxon>unclassified sequences</taxon>
        <taxon>metagenomes</taxon>
        <taxon>ecological metagenomes</taxon>
    </lineage>
</organism>
<feature type="transmembrane region" description="Helical" evidence="1">
    <location>
        <begin position="12"/>
        <end position="35"/>
    </location>
</feature>
<accession>A0A6J7QFH3</accession>
<keyword evidence="1" id="KW-0472">Membrane</keyword>
<sequence>MLSNAVNTVPVPLSASTFVIAAVSVVLPWSMWPIVPTLTWGLLRSNVFFAMGVPLRFLYSRVVGVFSWITDRGRG</sequence>
<evidence type="ECO:0000256" key="1">
    <source>
        <dbReference type="SAM" id="Phobius"/>
    </source>
</evidence>
<evidence type="ECO:0000313" key="2">
    <source>
        <dbReference type="EMBL" id="CAB5015685.1"/>
    </source>
</evidence>